<evidence type="ECO:0000256" key="3">
    <source>
        <dbReference type="PROSITE-ProRule" id="PRU00339"/>
    </source>
</evidence>
<dbReference type="GO" id="GO:0000030">
    <property type="term" value="F:mannosyltransferase activity"/>
    <property type="evidence" value="ECO:0007669"/>
    <property type="project" value="TreeGrafter"/>
</dbReference>
<dbReference type="SUPFAM" id="SSF52540">
    <property type="entry name" value="P-loop containing nucleoside triphosphate hydrolases"/>
    <property type="match status" value="1"/>
</dbReference>
<dbReference type="EMBL" id="QKVK01000003">
    <property type="protein sequence ID" value="PZF77192.1"/>
    <property type="molecule type" value="Genomic_DNA"/>
</dbReference>
<dbReference type="SUPFAM" id="SSF48452">
    <property type="entry name" value="TPR-like"/>
    <property type="match status" value="1"/>
</dbReference>
<dbReference type="Pfam" id="PF13469">
    <property type="entry name" value="Sulfotransfer_3"/>
    <property type="match status" value="1"/>
</dbReference>
<feature type="repeat" description="TPR" evidence="3">
    <location>
        <begin position="151"/>
        <end position="184"/>
    </location>
</feature>
<gene>
    <name evidence="4" type="ORF">DK847_07635</name>
</gene>
<keyword evidence="1" id="KW-0677">Repeat</keyword>
<keyword evidence="5" id="KW-1185">Reference proteome</keyword>
<keyword evidence="4" id="KW-0808">Transferase</keyword>
<feature type="repeat" description="TPR" evidence="3">
    <location>
        <begin position="286"/>
        <end position="319"/>
    </location>
</feature>
<dbReference type="Proteomes" id="UP000248795">
    <property type="component" value="Unassembled WGS sequence"/>
</dbReference>
<dbReference type="InterPro" id="IPR019734">
    <property type="entry name" value="TPR_rpt"/>
</dbReference>
<dbReference type="GO" id="GO:0030968">
    <property type="term" value="P:endoplasmic reticulum unfolded protein response"/>
    <property type="evidence" value="ECO:0007669"/>
    <property type="project" value="TreeGrafter"/>
</dbReference>
<accession>A0A2W2AU18</accession>
<dbReference type="Gene3D" id="3.40.50.300">
    <property type="entry name" value="P-loop containing nucleotide triphosphate hydrolases"/>
    <property type="match status" value="1"/>
</dbReference>
<dbReference type="PROSITE" id="PS50005">
    <property type="entry name" value="TPR"/>
    <property type="match status" value="5"/>
</dbReference>
<dbReference type="PANTHER" id="PTHR44227:SF3">
    <property type="entry name" value="PROTEIN O-MANNOSYL-TRANSFERASE TMTC4"/>
    <property type="match status" value="1"/>
</dbReference>
<dbReference type="SMART" id="SM00028">
    <property type="entry name" value="TPR"/>
    <property type="match status" value="9"/>
</dbReference>
<protein>
    <submittedName>
        <fullName evidence="4">Sulfotransferase</fullName>
    </submittedName>
</protein>
<dbReference type="PANTHER" id="PTHR44227">
    <property type="match status" value="1"/>
</dbReference>
<organism evidence="4 5">
    <name type="scientific">Aestuariivirga litoralis</name>
    <dbReference type="NCBI Taxonomy" id="2650924"/>
    <lineage>
        <taxon>Bacteria</taxon>
        <taxon>Pseudomonadati</taxon>
        <taxon>Pseudomonadota</taxon>
        <taxon>Alphaproteobacteria</taxon>
        <taxon>Hyphomicrobiales</taxon>
        <taxon>Aestuariivirgaceae</taxon>
        <taxon>Aestuariivirga</taxon>
    </lineage>
</organism>
<dbReference type="Pfam" id="PF13432">
    <property type="entry name" value="TPR_16"/>
    <property type="match status" value="1"/>
</dbReference>
<feature type="repeat" description="TPR" evidence="3">
    <location>
        <begin position="83"/>
        <end position="116"/>
    </location>
</feature>
<name>A0A2W2AU18_9HYPH</name>
<dbReference type="InterPro" id="IPR027417">
    <property type="entry name" value="P-loop_NTPase"/>
</dbReference>
<evidence type="ECO:0000256" key="1">
    <source>
        <dbReference type="ARBA" id="ARBA00022737"/>
    </source>
</evidence>
<dbReference type="PROSITE" id="PS50293">
    <property type="entry name" value="TPR_REGION"/>
    <property type="match status" value="3"/>
</dbReference>
<keyword evidence="2 3" id="KW-0802">TPR repeat</keyword>
<dbReference type="Pfam" id="PF00515">
    <property type="entry name" value="TPR_1"/>
    <property type="match status" value="1"/>
</dbReference>
<dbReference type="GO" id="GO:0035269">
    <property type="term" value="P:protein O-linked glycosylation via mannose"/>
    <property type="evidence" value="ECO:0007669"/>
    <property type="project" value="TreeGrafter"/>
</dbReference>
<dbReference type="InterPro" id="IPR052346">
    <property type="entry name" value="O-mannosyl-transferase_TMTC"/>
</dbReference>
<evidence type="ECO:0000313" key="4">
    <source>
        <dbReference type="EMBL" id="PZF77192.1"/>
    </source>
</evidence>
<reference evidence="5" key="1">
    <citation type="submission" date="2018-06" db="EMBL/GenBank/DDBJ databases">
        <title>Aestuariibacter litoralis strain KCTC 52945T.</title>
        <authorList>
            <person name="Li X."/>
            <person name="Salam N."/>
            <person name="Li J.-L."/>
            <person name="Chen Y.-M."/>
            <person name="Yang Z.-W."/>
            <person name="Zhang L.-Y."/>
            <person name="Han M.-X."/>
            <person name="Xiao M."/>
            <person name="Li W.-J."/>
        </authorList>
    </citation>
    <scope>NUCLEOTIDE SEQUENCE [LARGE SCALE GENOMIC DNA]</scope>
    <source>
        <strain evidence="5">KCTC 52945</strain>
    </source>
</reference>
<dbReference type="Pfam" id="PF13414">
    <property type="entry name" value="TPR_11"/>
    <property type="match status" value="1"/>
</dbReference>
<dbReference type="Gene3D" id="1.25.40.10">
    <property type="entry name" value="Tetratricopeptide repeat domain"/>
    <property type="match status" value="4"/>
</dbReference>
<feature type="repeat" description="TPR" evidence="3">
    <location>
        <begin position="219"/>
        <end position="252"/>
    </location>
</feature>
<dbReference type="AlphaFoldDB" id="A0A2W2AU18"/>
<sequence length="663" mass="73042">MSMTCGKDIACTESGFDLRELMLSWAASVARAQLSHGTGNEPMDTAATASDLFFKGLHALGKDDLRTAESCFSAALELVPGRPSVLTNLSIVHTRQGRLEEALALAQAAVKAEPGNPLLLLQLGVVQLKLGKAGEALISLEAASAADPSLAEACNGRGNALTALHRHEAALESFERAIRLKPGHAEAYVNRGRVLRLLGRQDEALASYRQAITLRPGQAEAHNNLGNLLKDLGRFDEALASYDTAIGLRPDYAEALSNRGNVLCDLNRLDEAEASYQHAAAAGGPAEAWLGLARIRSETGRFPEALEMYEKARRIDPDRVEALCGIAENRRFETDDPLIPEYDRLLALRHLTDEDRARLHHALGKISNDLARHDDAITHYGRGKRLLSTRFDLAGQARTYEALMATFDKPFFAARQGFGSADQRPVFVVGMPRSGTTLTEQILASHPRVEGLGELPDLPRLAKALGGEPFDAARFTAAAADLSSGAAAALARRYCEAYARVAPESLRLVDKQPHNYEWLGLIALMFPNARIIHCRRDPLDTCLSMYMQKFNGNHGYNQDLSVLGGYYRNYEMLMAHWHAVLPIAIHEVVYENVVADLEAEARALVSFIGLDWDAACLDFHLKERRVDTPSRWQVRQPLYDRSVGRWRHYERHLGPLRQALGLA</sequence>
<comment type="caution">
    <text evidence="4">The sequence shown here is derived from an EMBL/GenBank/DDBJ whole genome shotgun (WGS) entry which is preliminary data.</text>
</comment>
<evidence type="ECO:0000313" key="5">
    <source>
        <dbReference type="Proteomes" id="UP000248795"/>
    </source>
</evidence>
<dbReference type="InterPro" id="IPR011990">
    <property type="entry name" value="TPR-like_helical_dom_sf"/>
</dbReference>
<proteinExistence type="predicted"/>
<evidence type="ECO:0000256" key="2">
    <source>
        <dbReference type="ARBA" id="ARBA00022803"/>
    </source>
</evidence>
<dbReference type="Pfam" id="PF13424">
    <property type="entry name" value="TPR_12"/>
    <property type="match status" value="1"/>
</dbReference>
<feature type="repeat" description="TPR" evidence="3">
    <location>
        <begin position="185"/>
        <end position="218"/>
    </location>
</feature>